<protein>
    <submittedName>
        <fullName evidence="3">UPF0126 domain</fullName>
    </submittedName>
</protein>
<dbReference type="PROSITE" id="PS51257">
    <property type="entry name" value="PROKAR_LIPOPROTEIN"/>
    <property type="match status" value="1"/>
</dbReference>
<dbReference type="EMBL" id="FBYC01000004">
    <property type="protein sequence ID" value="CUX82421.1"/>
    <property type="molecule type" value="Genomic_DNA"/>
</dbReference>
<dbReference type="RefSeq" id="WP_072246500.1">
    <property type="nucleotide sequence ID" value="NZ_FBYC01000004.1"/>
</dbReference>
<proteinExistence type="predicted"/>
<feature type="signal peptide" evidence="1">
    <location>
        <begin position="1"/>
        <end position="20"/>
    </location>
</feature>
<feature type="chain" id="PRO_5010248615" evidence="1">
    <location>
        <begin position="21"/>
        <end position="115"/>
    </location>
</feature>
<reference evidence="3 4" key="1">
    <citation type="submission" date="2015-09" db="EMBL/GenBank/DDBJ databases">
        <title>Identification and resolution of microdiversity through metagenomic sequencing of parallel consortia.</title>
        <authorList>
            <person name="Nelson W.C."/>
            <person name="Romine M.F."/>
            <person name="Lindemann S.R."/>
        </authorList>
    </citation>
    <scope>NUCLEOTIDE SEQUENCE [LARGE SCALE GENOMIC DNA]</scope>
    <source>
        <strain evidence="3">HL-91</strain>
    </source>
</reference>
<evidence type="ECO:0000313" key="5">
    <source>
        <dbReference type="Proteomes" id="UP000182045"/>
    </source>
</evidence>
<keyword evidence="5" id="KW-1185">Reference proteome</keyword>
<dbReference type="STRING" id="1666912.Ga0058931_2365"/>
<evidence type="ECO:0000313" key="4">
    <source>
        <dbReference type="Proteomes" id="UP000050413"/>
    </source>
</evidence>
<accession>A0A0P7YRM1</accession>
<sequence>MSISRFCRAACLIAFATALGACTLNTMPRAMPIIPAPGDTDPAPAEGMAGAEAACTQAGRERGLDVLGVVSTRDVTGADGSPERDVMLQVARSDTRLEVRCNYQPETGVARIMLI</sequence>
<dbReference type="Proteomes" id="UP000050413">
    <property type="component" value="Unassembled WGS sequence"/>
</dbReference>
<reference evidence="2 5" key="2">
    <citation type="submission" date="2016-01" db="EMBL/GenBank/DDBJ databases">
        <authorList>
            <person name="Varghese N."/>
        </authorList>
    </citation>
    <scope>NUCLEOTIDE SEQUENCE [LARGE SCALE GENOMIC DNA]</scope>
    <source>
        <strain evidence="2 5">HL-91</strain>
    </source>
</reference>
<evidence type="ECO:0000256" key="1">
    <source>
        <dbReference type="SAM" id="SignalP"/>
    </source>
</evidence>
<comment type="caution">
    <text evidence="3">The sequence shown here is derived from an EMBL/GenBank/DDBJ whole genome shotgun (WGS) entry which is preliminary data.</text>
</comment>
<evidence type="ECO:0000313" key="2">
    <source>
        <dbReference type="EMBL" id="CUX82421.1"/>
    </source>
</evidence>
<evidence type="ECO:0000313" key="3">
    <source>
        <dbReference type="EMBL" id="KPP91844.1"/>
    </source>
</evidence>
<organism evidence="3 4">
    <name type="scientific">Roseibaca calidilacus</name>
    <dbReference type="NCBI Taxonomy" id="1666912"/>
    <lineage>
        <taxon>Bacteria</taxon>
        <taxon>Pseudomonadati</taxon>
        <taxon>Pseudomonadota</taxon>
        <taxon>Alphaproteobacteria</taxon>
        <taxon>Rhodobacterales</taxon>
        <taxon>Paracoccaceae</taxon>
        <taxon>Roseinatronobacter</taxon>
    </lineage>
</organism>
<dbReference type="OrthoDB" id="7867071at2"/>
<dbReference type="EMBL" id="LJSG01000013">
    <property type="protein sequence ID" value="KPP91844.1"/>
    <property type="molecule type" value="Genomic_DNA"/>
</dbReference>
<gene>
    <name evidence="2" type="ORF">Ga0058931_2365</name>
    <name evidence="3" type="ORF">HLUCCA05_01630</name>
</gene>
<name>A0A0P7YRM1_9RHOB</name>
<keyword evidence="1" id="KW-0732">Signal</keyword>
<dbReference type="AlphaFoldDB" id="A0A0P7YRM1"/>
<dbReference type="Proteomes" id="UP000182045">
    <property type="component" value="Unassembled WGS sequence"/>
</dbReference>